<comment type="caution">
    <text evidence="7">The sequence shown here is derived from an EMBL/GenBank/DDBJ whole genome shotgun (WGS) entry which is preliminary data.</text>
</comment>
<dbReference type="InterPro" id="IPR012485">
    <property type="entry name" value="CENP-I"/>
</dbReference>
<organism evidence="7 8">
    <name type="scientific">Sporothrix bragantina</name>
    <dbReference type="NCBI Taxonomy" id="671064"/>
    <lineage>
        <taxon>Eukaryota</taxon>
        <taxon>Fungi</taxon>
        <taxon>Dikarya</taxon>
        <taxon>Ascomycota</taxon>
        <taxon>Pezizomycotina</taxon>
        <taxon>Sordariomycetes</taxon>
        <taxon>Sordariomycetidae</taxon>
        <taxon>Ophiostomatales</taxon>
        <taxon>Ophiostomataceae</taxon>
        <taxon>Sporothrix</taxon>
    </lineage>
</organism>
<comment type="subcellular location">
    <subcellularLocation>
        <location evidence="2">Chromosome</location>
        <location evidence="2">Centromere</location>
    </subcellularLocation>
    <subcellularLocation>
        <location evidence="1">Nucleus</location>
    </subcellularLocation>
</comment>
<protein>
    <recommendedName>
        <fullName evidence="9">Centromere protein I</fullName>
    </recommendedName>
</protein>
<keyword evidence="4" id="KW-0158">Chromosome</keyword>
<evidence type="ECO:0000313" key="8">
    <source>
        <dbReference type="Proteomes" id="UP001642406"/>
    </source>
</evidence>
<keyword evidence="8" id="KW-1185">Reference proteome</keyword>
<evidence type="ECO:0000256" key="6">
    <source>
        <dbReference type="ARBA" id="ARBA00023328"/>
    </source>
</evidence>
<dbReference type="CDD" id="cd22647">
    <property type="entry name" value="CTF3_NTD_HEAT"/>
    <property type="match status" value="1"/>
</dbReference>
<evidence type="ECO:0000256" key="4">
    <source>
        <dbReference type="ARBA" id="ARBA00022454"/>
    </source>
</evidence>
<keyword evidence="5" id="KW-0539">Nucleus</keyword>
<dbReference type="EMBL" id="CAWUHC010000156">
    <property type="protein sequence ID" value="CAK7236286.1"/>
    <property type="molecule type" value="Genomic_DNA"/>
</dbReference>
<name>A0ABP0CZ49_9PEZI</name>
<comment type="similarity">
    <text evidence="3">Belongs to the CENP-I/CTF3 family.</text>
</comment>
<reference evidence="7 8" key="1">
    <citation type="submission" date="2024-01" db="EMBL/GenBank/DDBJ databases">
        <authorList>
            <person name="Allen C."/>
            <person name="Tagirdzhanova G."/>
        </authorList>
    </citation>
    <scope>NUCLEOTIDE SEQUENCE [LARGE SCALE GENOMIC DNA]</scope>
</reference>
<evidence type="ECO:0000256" key="3">
    <source>
        <dbReference type="ARBA" id="ARBA00005470"/>
    </source>
</evidence>
<dbReference type="PANTHER" id="PTHR48208">
    <property type="entry name" value="CENTROMERE PROTEIN I"/>
    <property type="match status" value="1"/>
</dbReference>
<dbReference type="Proteomes" id="UP001642406">
    <property type="component" value="Unassembled WGS sequence"/>
</dbReference>
<accession>A0ABP0CZ49</accession>
<evidence type="ECO:0008006" key="9">
    <source>
        <dbReference type="Google" id="ProtNLM"/>
    </source>
</evidence>
<sequence>MDPEPDEEIAALVGDLVQAARVPAKRRPFPVKPTVERLTALAYEHGLRPDVLRTIVVDVLTAPGILLDQASLGNIIRNLYPAAAAVSDNVVLSVIGCLGQGEQKPPLPIQALLLRWLVLVYHVLSKSALAVLSRSYVVLFNLLDTAGIRPQLCHVLVLITRRKHVRPFRIQATLGLARQIGHDPYLVGLLRVFKNYYPEVIVGDATRGRASPFKHPDPSWRTHLDDLRLAHQQNRTESVNRNLGANGIDLLDDAPYNGFRVRQDTTSGRGPFAKSALPAVHTIHAQEESVTLEEIDSAAGLVQHLEIIELPSQLVAILADPLLQKLLLLRPSDEAFARVDRWLEACVSGAASGNGSGKGKNDELMDLLEVVHDYITSTQTFPPMFHRFFKEILAHWNGKDKKALILESLAYVPVTTFQETYKATYEPLEARLLDNHASSQLDLLSFYTLVLRQQAISILAAGDGDNDNDPGCMKAAAFVQALIQHVNGLVLALIQNSVVYSSSPSLVSGGAATRPLLAVLDFYEEVTAVLALRRDGVLACVQELIPPPTAVYTLHFHQSAAVVSRLYAILANYKRGLEAAMARRPGRSAAAAALAQTQSQTDAQRQPLALPLTDHERARVNLFNGYLMDVCNCLWRSRAFSSTDTNALGCRVDGAVVGRLAGYVQGLLDRDLPLAAAFSLSHSPTICLQAISYLRQLEDDAMEAAGANHSNTAVQPLQRRHAGPVTQAALLRLAESGGLRVTWQAYRSGLLVHLEKQGLGGIASLMYNTMKNLMNARASSG</sequence>
<evidence type="ECO:0000256" key="5">
    <source>
        <dbReference type="ARBA" id="ARBA00023242"/>
    </source>
</evidence>
<evidence type="ECO:0000313" key="7">
    <source>
        <dbReference type="EMBL" id="CAK7236286.1"/>
    </source>
</evidence>
<keyword evidence="6" id="KW-0137">Centromere</keyword>
<gene>
    <name evidence="7" type="ORF">SBRCBS47491_009586</name>
</gene>
<proteinExistence type="inferred from homology"/>
<evidence type="ECO:0000256" key="2">
    <source>
        <dbReference type="ARBA" id="ARBA00004584"/>
    </source>
</evidence>
<evidence type="ECO:0000256" key="1">
    <source>
        <dbReference type="ARBA" id="ARBA00004123"/>
    </source>
</evidence>
<dbReference type="Pfam" id="PF07778">
    <property type="entry name" value="CENP-I"/>
    <property type="match status" value="1"/>
</dbReference>
<dbReference type="PANTHER" id="PTHR48208:SF2">
    <property type="entry name" value="CENTROMERE PROTEIN I"/>
    <property type="match status" value="1"/>
</dbReference>